<dbReference type="RefSeq" id="WP_124147295.1">
    <property type="nucleotide sequence ID" value="NZ_CAWOKI010000252.1"/>
</dbReference>
<proteinExistence type="predicted"/>
<organism evidence="2 3">
    <name type="scientific">Okeania hirsuta</name>
    <dbReference type="NCBI Taxonomy" id="1458930"/>
    <lineage>
        <taxon>Bacteria</taxon>
        <taxon>Bacillati</taxon>
        <taxon>Cyanobacteriota</taxon>
        <taxon>Cyanophyceae</taxon>
        <taxon>Oscillatoriophycideae</taxon>
        <taxon>Oscillatoriales</taxon>
        <taxon>Microcoleaceae</taxon>
        <taxon>Okeania</taxon>
    </lineage>
</organism>
<dbReference type="OrthoDB" id="514667at2"/>
<dbReference type="EMBL" id="RCBY01000458">
    <property type="protein sequence ID" value="RQH18994.1"/>
    <property type="molecule type" value="Genomic_DNA"/>
</dbReference>
<evidence type="ECO:0000313" key="2">
    <source>
        <dbReference type="EMBL" id="RQH18994.1"/>
    </source>
</evidence>
<evidence type="ECO:0000313" key="3">
    <source>
        <dbReference type="Proteomes" id="UP000269154"/>
    </source>
</evidence>
<keyword evidence="3" id="KW-1185">Reference proteome</keyword>
<comment type="caution">
    <text evidence="2">The sequence shown here is derived from an EMBL/GenBank/DDBJ whole genome shotgun (WGS) entry which is preliminary data.</text>
</comment>
<gene>
    <name evidence="2" type="ORF">D5R40_32705</name>
</gene>
<dbReference type="Proteomes" id="UP000269154">
    <property type="component" value="Unassembled WGS sequence"/>
</dbReference>
<name>A0A3N6P8A2_9CYAN</name>
<reference evidence="2 3" key="1">
    <citation type="journal article" date="2018" name="ACS Chem. Biol.">
        <title>Ketoreductase domain dysfunction expands chemodiversity: malyngamide biosynthesis in the cyanobacterium Okeania hirsuta.</title>
        <authorList>
            <person name="Moss N.A."/>
            <person name="Leao T."/>
            <person name="Rankin M."/>
            <person name="McCullough T.M."/>
            <person name="Qu P."/>
            <person name="Korobeynikov A."/>
            <person name="Smith J.L."/>
            <person name="Gerwick L."/>
            <person name="Gerwick W.H."/>
        </authorList>
    </citation>
    <scope>NUCLEOTIDE SEQUENCE [LARGE SCALE GENOMIC DNA]</scope>
    <source>
        <strain evidence="2 3">PAB10Feb10-1</strain>
    </source>
</reference>
<keyword evidence="1" id="KW-0812">Transmembrane</keyword>
<keyword evidence="1" id="KW-1133">Transmembrane helix</keyword>
<evidence type="ECO:0000256" key="1">
    <source>
        <dbReference type="SAM" id="Phobius"/>
    </source>
</evidence>
<accession>A0A3N6P8A2</accession>
<feature type="transmembrane region" description="Helical" evidence="1">
    <location>
        <begin position="15"/>
        <end position="40"/>
    </location>
</feature>
<dbReference type="AlphaFoldDB" id="A0A3N6P8A2"/>
<sequence length="100" mass="11678">MFQFIYFVIHAIQPFLVPLCFVFAWGLIILTFWSIIGALLDSVRRAKQMHKIPCANCLFFTGDYHLKCPVQPKVALSEKAINCIDYRPKSVSWYDRINSY</sequence>
<keyword evidence="1" id="KW-0472">Membrane</keyword>
<protein>
    <submittedName>
        <fullName evidence="2">Uncharacterized protein</fullName>
    </submittedName>
</protein>